<dbReference type="Proteomes" id="UP000004095">
    <property type="component" value="Unassembled WGS sequence"/>
</dbReference>
<name>A1ZT88_MICM2</name>
<keyword evidence="1" id="KW-0812">Transmembrane</keyword>
<evidence type="ECO:0000313" key="3">
    <source>
        <dbReference type="Proteomes" id="UP000004095"/>
    </source>
</evidence>
<reference evidence="2 3" key="1">
    <citation type="submission" date="2007-01" db="EMBL/GenBank/DDBJ databases">
        <authorList>
            <person name="Haygood M."/>
            <person name="Podell S."/>
            <person name="Anderson C."/>
            <person name="Hopkinson B."/>
            <person name="Roe K."/>
            <person name="Barbeau K."/>
            <person name="Gaasterland T."/>
            <person name="Ferriera S."/>
            <person name="Johnson J."/>
            <person name="Kravitz S."/>
            <person name="Beeson K."/>
            <person name="Sutton G."/>
            <person name="Rogers Y.-H."/>
            <person name="Friedman R."/>
            <person name="Frazier M."/>
            <person name="Venter J.C."/>
        </authorList>
    </citation>
    <scope>NUCLEOTIDE SEQUENCE [LARGE SCALE GENOMIC DNA]</scope>
    <source>
        <strain evidence="2 3">ATCC 23134</strain>
    </source>
</reference>
<dbReference type="AlphaFoldDB" id="A1ZT88"/>
<evidence type="ECO:0000256" key="1">
    <source>
        <dbReference type="SAM" id="Phobius"/>
    </source>
</evidence>
<organism evidence="2 3">
    <name type="scientific">Microscilla marina ATCC 23134</name>
    <dbReference type="NCBI Taxonomy" id="313606"/>
    <lineage>
        <taxon>Bacteria</taxon>
        <taxon>Pseudomonadati</taxon>
        <taxon>Bacteroidota</taxon>
        <taxon>Cytophagia</taxon>
        <taxon>Cytophagales</taxon>
        <taxon>Microscillaceae</taxon>
        <taxon>Microscilla</taxon>
    </lineage>
</organism>
<comment type="caution">
    <text evidence="2">The sequence shown here is derived from an EMBL/GenBank/DDBJ whole genome shotgun (WGS) entry which is preliminary data.</text>
</comment>
<protein>
    <submittedName>
        <fullName evidence="2">Uncharacterized protein</fullName>
    </submittedName>
</protein>
<feature type="transmembrane region" description="Helical" evidence="1">
    <location>
        <begin position="12"/>
        <end position="34"/>
    </location>
</feature>
<accession>A1ZT88</accession>
<gene>
    <name evidence="2" type="ORF">M23134_07073</name>
</gene>
<evidence type="ECO:0000313" key="2">
    <source>
        <dbReference type="EMBL" id="EAY26478.1"/>
    </source>
</evidence>
<dbReference type="EMBL" id="AAWS01000034">
    <property type="protein sequence ID" value="EAY26478.1"/>
    <property type="molecule type" value="Genomic_DNA"/>
</dbReference>
<sequence length="48" mass="5246">MAMVIKGQEILINSMSVFLIIPALFNCIFVKVIAKLADYLGLGKQGSF</sequence>
<keyword evidence="1" id="KW-1133">Transmembrane helix</keyword>
<keyword evidence="1" id="KW-0472">Membrane</keyword>
<keyword evidence="3" id="KW-1185">Reference proteome</keyword>
<proteinExistence type="predicted"/>